<sequence>MAKIRRGSVWDFDNPDDYYEQFEQPQNDDFDDDDAQDIDDDDCEYWKSGCYGRG</sequence>
<protein>
    <submittedName>
        <fullName evidence="2">Uncharacterized protein</fullName>
    </submittedName>
</protein>
<evidence type="ECO:0000256" key="1">
    <source>
        <dbReference type="SAM" id="MobiDB-lite"/>
    </source>
</evidence>
<dbReference type="EMBL" id="BK014787">
    <property type="protein sequence ID" value="DAD75701.1"/>
    <property type="molecule type" value="Genomic_DNA"/>
</dbReference>
<name>A0A8S5M060_9CAUD</name>
<proteinExistence type="predicted"/>
<accession>A0A8S5M060</accession>
<evidence type="ECO:0000313" key="2">
    <source>
        <dbReference type="EMBL" id="DAD75701.1"/>
    </source>
</evidence>
<feature type="region of interest" description="Disordered" evidence="1">
    <location>
        <begin position="1"/>
        <end position="41"/>
    </location>
</feature>
<reference evidence="2" key="1">
    <citation type="journal article" date="2021" name="Proc. Natl. Acad. Sci. U.S.A.">
        <title>A Catalog of Tens of Thousands of Viruses from Human Metagenomes Reveals Hidden Associations with Chronic Diseases.</title>
        <authorList>
            <person name="Tisza M.J."/>
            <person name="Buck C.B."/>
        </authorList>
    </citation>
    <scope>NUCLEOTIDE SEQUENCE</scope>
    <source>
        <strain evidence="2">Ctzeq1</strain>
    </source>
</reference>
<feature type="compositionally biased region" description="Acidic residues" evidence="1">
    <location>
        <begin position="13"/>
        <end position="41"/>
    </location>
</feature>
<organism evidence="2">
    <name type="scientific">Podoviridae sp. ctzeq1</name>
    <dbReference type="NCBI Taxonomy" id="2826597"/>
    <lineage>
        <taxon>Viruses</taxon>
        <taxon>Duplodnaviria</taxon>
        <taxon>Heunggongvirae</taxon>
        <taxon>Uroviricota</taxon>
        <taxon>Caudoviricetes</taxon>
    </lineage>
</organism>